<gene>
    <name evidence="1" type="ORF">HY834_12410</name>
</gene>
<evidence type="ECO:0000313" key="1">
    <source>
        <dbReference type="EMBL" id="MBI4922543.1"/>
    </source>
</evidence>
<comment type="caution">
    <text evidence="1">The sequence shown here is derived from an EMBL/GenBank/DDBJ whole genome shotgun (WGS) entry which is preliminary data.</text>
</comment>
<protein>
    <submittedName>
        <fullName evidence="1">Uncharacterized protein</fullName>
    </submittedName>
</protein>
<organism evidence="1 2">
    <name type="scientific">Devosia nanyangense</name>
    <dbReference type="NCBI Taxonomy" id="1228055"/>
    <lineage>
        <taxon>Bacteria</taxon>
        <taxon>Pseudomonadati</taxon>
        <taxon>Pseudomonadota</taxon>
        <taxon>Alphaproteobacteria</taxon>
        <taxon>Hyphomicrobiales</taxon>
        <taxon>Devosiaceae</taxon>
        <taxon>Devosia</taxon>
    </lineage>
</organism>
<proteinExistence type="predicted"/>
<accession>A0A933L235</accession>
<name>A0A933L235_9HYPH</name>
<dbReference type="AlphaFoldDB" id="A0A933L235"/>
<dbReference type="Proteomes" id="UP000782610">
    <property type="component" value="Unassembled WGS sequence"/>
</dbReference>
<sequence>MAKVFSVSSVQLQILKSNPVQILVVAHGMAATSGWKNIDLVPVANSDGDGVLDLDFVGTPPTGISLQVLTPVTGDFVIDKNADKLAGVMVHARTNSMTALVGGGDATTPGEPSKGVDRFMPTAFNAMPDRITTFALGEEGITTLALQFAESPPLTPHIEKMAMRMAETAAMIPSESWVPNPAEKLPFGPGEKFMMETNPVTDFMHNQKFAASGENGPGPDPIGPMFFSPFGVR</sequence>
<dbReference type="EMBL" id="JACRAF010000033">
    <property type="protein sequence ID" value="MBI4922543.1"/>
    <property type="molecule type" value="Genomic_DNA"/>
</dbReference>
<evidence type="ECO:0000313" key="2">
    <source>
        <dbReference type="Proteomes" id="UP000782610"/>
    </source>
</evidence>
<reference evidence="1" key="1">
    <citation type="submission" date="2020-07" db="EMBL/GenBank/DDBJ databases">
        <title>Huge and variable diversity of episymbiotic CPR bacteria and DPANN archaea in groundwater ecosystems.</title>
        <authorList>
            <person name="He C.Y."/>
            <person name="Keren R."/>
            <person name="Whittaker M."/>
            <person name="Farag I.F."/>
            <person name="Doudna J."/>
            <person name="Cate J.H.D."/>
            <person name="Banfield J.F."/>
        </authorList>
    </citation>
    <scope>NUCLEOTIDE SEQUENCE</scope>
    <source>
        <strain evidence="1">NC_groundwater_1586_Pr3_B-0.1um_66_15</strain>
    </source>
</reference>